<reference evidence="1 2" key="1">
    <citation type="submission" date="2024-01" db="EMBL/GenBank/DDBJ databases">
        <title>Genomic insights into the taxonomy and metabolism of the cyanobacterium Pannus brasiliensis CCIBt3594.</title>
        <authorList>
            <person name="Machado M."/>
            <person name="Botero N.B."/>
            <person name="Andreote A.P.D."/>
            <person name="Feitosa A.M.T."/>
            <person name="Popin R."/>
            <person name="Sivonen K."/>
            <person name="Fiore M.F."/>
        </authorList>
    </citation>
    <scope>NUCLEOTIDE SEQUENCE [LARGE SCALE GENOMIC DNA]</scope>
    <source>
        <strain evidence="1 2">CCIBt3594</strain>
    </source>
</reference>
<accession>A0AAW9R089</accession>
<name>A0AAW9R089_9CHRO</name>
<comment type="caution">
    <text evidence="1">The sequence shown here is derived from an EMBL/GenBank/DDBJ whole genome shotgun (WGS) entry which is preliminary data.</text>
</comment>
<organism evidence="1 2">
    <name type="scientific">Pannus brasiliensis CCIBt3594</name>
    <dbReference type="NCBI Taxonomy" id="1427578"/>
    <lineage>
        <taxon>Bacteria</taxon>
        <taxon>Bacillati</taxon>
        <taxon>Cyanobacteriota</taxon>
        <taxon>Cyanophyceae</taxon>
        <taxon>Oscillatoriophycideae</taxon>
        <taxon>Chroococcales</taxon>
        <taxon>Microcystaceae</taxon>
        <taxon>Pannus</taxon>
    </lineage>
</organism>
<keyword evidence="2" id="KW-1185">Reference proteome</keyword>
<evidence type="ECO:0000313" key="2">
    <source>
        <dbReference type="Proteomes" id="UP001328733"/>
    </source>
</evidence>
<sequence length="72" mass="7962">MVGTGPATADDLQPAARQVLEIVDDKDYLIACVKNGSERLRTTGARDRVTHYLLESLDEIPNKSINFDEAML</sequence>
<protein>
    <submittedName>
        <fullName evidence="1">Uncharacterized protein</fullName>
    </submittedName>
</protein>
<dbReference type="Proteomes" id="UP001328733">
    <property type="component" value="Unassembled WGS sequence"/>
</dbReference>
<evidence type="ECO:0000313" key="1">
    <source>
        <dbReference type="EMBL" id="MEG3440311.1"/>
    </source>
</evidence>
<dbReference type="AlphaFoldDB" id="A0AAW9R089"/>
<dbReference type="EMBL" id="JBAFSM010000089">
    <property type="protein sequence ID" value="MEG3440311.1"/>
    <property type="molecule type" value="Genomic_DNA"/>
</dbReference>
<gene>
    <name evidence="1" type="ORF">V0288_24500</name>
</gene>
<proteinExistence type="predicted"/>
<dbReference type="RefSeq" id="WP_332867779.1">
    <property type="nucleotide sequence ID" value="NZ_JBAFSM010000089.1"/>
</dbReference>